<dbReference type="Pfam" id="PF20681">
    <property type="entry name" value="DUF6818"/>
    <property type="match status" value="1"/>
</dbReference>
<organism evidence="3 4">
    <name type="scientific">Mycena metata</name>
    <dbReference type="NCBI Taxonomy" id="1033252"/>
    <lineage>
        <taxon>Eukaryota</taxon>
        <taxon>Fungi</taxon>
        <taxon>Dikarya</taxon>
        <taxon>Basidiomycota</taxon>
        <taxon>Agaricomycotina</taxon>
        <taxon>Agaricomycetes</taxon>
        <taxon>Agaricomycetidae</taxon>
        <taxon>Agaricales</taxon>
        <taxon>Marasmiineae</taxon>
        <taxon>Mycenaceae</taxon>
        <taxon>Mycena</taxon>
    </lineage>
</organism>
<protein>
    <recommendedName>
        <fullName evidence="2">DUF6818 domain-containing protein</fullName>
    </recommendedName>
</protein>
<sequence>MSDPIASSFSQTPEFHYDAAGKPWYRDGNGTWVPATMAPPRAPQLPSPVFNATPSAPARDQYNFSATFAPPAPPPGPLIDPRLMPLRAEDDDNDDEGFDAAAVARSRGLKPAFKVGGVRQVEKHKKRAHVSDSDSDSDDAPAAKRPGRPKGSSNFNEADTTCALDLVEKKRPMGAKGWKSVARSFNKWAKKSNRPTRDEKSLQAKYKGLLRSKKPTGSGRCPPEIKCALRIEQLISERAGTREVSDGAMSDDDNTGASSDSSVEVLGSKKAAKVHTAIARRAPSPPLRRNPRLNAPELVGHLAKAFDPEVQQARDEERSQRSFQLAQFNSISAQLRDAQAATESLRTQLLSMQNRSHEVERARDLAEFKLQLLEQRTVVSQPQPQPQPRQSRQGWYEEHHPDLIRVDGKVRYPSDDEKENWPPYGYPRSSSPLLSSSPDLSTNPSDVLIAGPSSAGAGSSTDGAVNEAA</sequence>
<feature type="region of interest" description="Disordered" evidence="1">
    <location>
        <begin position="238"/>
        <end position="293"/>
    </location>
</feature>
<comment type="caution">
    <text evidence="3">The sequence shown here is derived from an EMBL/GenBank/DDBJ whole genome shotgun (WGS) entry which is preliminary data.</text>
</comment>
<dbReference type="PANTHER" id="PTHR34409">
    <property type="entry name" value="SET DOMAIN-CONTAINING PROTEIN"/>
    <property type="match status" value="1"/>
</dbReference>
<dbReference type="PANTHER" id="PTHR34409:SF1">
    <property type="entry name" value="MYB-LIKE DOMAIN-CONTAINING PROTEIN"/>
    <property type="match status" value="1"/>
</dbReference>
<feature type="domain" description="DUF6818" evidence="2">
    <location>
        <begin position="172"/>
        <end position="252"/>
    </location>
</feature>
<dbReference type="InterPro" id="IPR049203">
    <property type="entry name" value="DUF6818"/>
</dbReference>
<feature type="compositionally biased region" description="Basic and acidic residues" evidence="1">
    <location>
        <begin position="395"/>
        <end position="415"/>
    </location>
</feature>
<dbReference type="Proteomes" id="UP001215598">
    <property type="component" value="Unassembled WGS sequence"/>
</dbReference>
<proteinExistence type="predicted"/>
<feature type="region of interest" description="Disordered" evidence="1">
    <location>
        <begin position="28"/>
        <end position="160"/>
    </location>
</feature>
<evidence type="ECO:0000313" key="3">
    <source>
        <dbReference type="EMBL" id="KAJ7724004.1"/>
    </source>
</evidence>
<evidence type="ECO:0000259" key="2">
    <source>
        <dbReference type="Pfam" id="PF20681"/>
    </source>
</evidence>
<feature type="compositionally biased region" description="Low complexity" evidence="1">
    <location>
        <begin position="429"/>
        <end position="469"/>
    </location>
</feature>
<name>A0AAD7HNN1_9AGAR</name>
<feature type="compositionally biased region" description="Acidic residues" evidence="1">
    <location>
        <begin position="89"/>
        <end position="98"/>
    </location>
</feature>
<feature type="region of interest" description="Disordered" evidence="1">
    <location>
        <begin position="187"/>
        <end position="223"/>
    </location>
</feature>
<dbReference type="AlphaFoldDB" id="A0AAD7HNN1"/>
<feature type="region of interest" description="Disordered" evidence="1">
    <location>
        <begin position="377"/>
        <end position="469"/>
    </location>
</feature>
<keyword evidence="4" id="KW-1185">Reference proteome</keyword>
<gene>
    <name evidence="3" type="ORF">B0H16DRAFT_1786536</name>
</gene>
<accession>A0AAD7HNN1</accession>
<dbReference type="EMBL" id="JARKIB010000206">
    <property type="protein sequence ID" value="KAJ7724004.1"/>
    <property type="molecule type" value="Genomic_DNA"/>
</dbReference>
<evidence type="ECO:0000256" key="1">
    <source>
        <dbReference type="SAM" id="MobiDB-lite"/>
    </source>
</evidence>
<evidence type="ECO:0000313" key="4">
    <source>
        <dbReference type="Proteomes" id="UP001215598"/>
    </source>
</evidence>
<reference evidence="3" key="1">
    <citation type="submission" date="2023-03" db="EMBL/GenBank/DDBJ databases">
        <title>Massive genome expansion in bonnet fungi (Mycena s.s.) driven by repeated elements and novel gene families across ecological guilds.</title>
        <authorList>
            <consortium name="Lawrence Berkeley National Laboratory"/>
            <person name="Harder C.B."/>
            <person name="Miyauchi S."/>
            <person name="Viragh M."/>
            <person name="Kuo A."/>
            <person name="Thoen E."/>
            <person name="Andreopoulos B."/>
            <person name="Lu D."/>
            <person name="Skrede I."/>
            <person name="Drula E."/>
            <person name="Henrissat B."/>
            <person name="Morin E."/>
            <person name="Kohler A."/>
            <person name="Barry K."/>
            <person name="LaButti K."/>
            <person name="Morin E."/>
            <person name="Salamov A."/>
            <person name="Lipzen A."/>
            <person name="Mereny Z."/>
            <person name="Hegedus B."/>
            <person name="Baldrian P."/>
            <person name="Stursova M."/>
            <person name="Weitz H."/>
            <person name="Taylor A."/>
            <person name="Grigoriev I.V."/>
            <person name="Nagy L.G."/>
            <person name="Martin F."/>
            <person name="Kauserud H."/>
        </authorList>
    </citation>
    <scope>NUCLEOTIDE SEQUENCE</scope>
    <source>
        <strain evidence="3">CBHHK182m</strain>
    </source>
</reference>